<reference evidence="1 2" key="1">
    <citation type="journal article" date="2015" name="Genome Announc.">
        <title>Expanding the biotechnology potential of lactobacilli through comparative genomics of 213 strains and associated genera.</title>
        <authorList>
            <person name="Sun Z."/>
            <person name="Harris H.M."/>
            <person name="McCann A."/>
            <person name="Guo C."/>
            <person name="Argimon S."/>
            <person name="Zhang W."/>
            <person name="Yang X."/>
            <person name="Jeffery I.B."/>
            <person name="Cooney J.C."/>
            <person name="Kagawa T.F."/>
            <person name="Liu W."/>
            <person name="Song Y."/>
            <person name="Salvetti E."/>
            <person name="Wrobel A."/>
            <person name="Rasinkangas P."/>
            <person name="Parkhill J."/>
            <person name="Rea M.C."/>
            <person name="O'Sullivan O."/>
            <person name="Ritari J."/>
            <person name="Douillard F.P."/>
            <person name="Paul Ross R."/>
            <person name="Yang R."/>
            <person name="Briner A.E."/>
            <person name="Felis G.E."/>
            <person name="de Vos W.M."/>
            <person name="Barrangou R."/>
            <person name="Klaenhammer T.R."/>
            <person name="Caufield P.W."/>
            <person name="Cui Y."/>
            <person name="Zhang H."/>
            <person name="O'Toole P.W."/>
        </authorList>
    </citation>
    <scope>NUCLEOTIDE SEQUENCE [LARGE SCALE GENOMIC DNA]</scope>
    <source>
        <strain evidence="1 2">DSM 19972</strain>
    </source>
</reference>
<keyword evidence="2" id="KW-1185">Reference proteome</keyword>
<name>A0A0R1M8F2_9LACO</name>
<dbReference type="Pfam" id="PF06125">
    <property type="entry name" value="DUF961"/>
    <property type="match status" value="1"/>
</dbReference>
<dbReference type="InterPro" id="IPR010365">
    <property type="entry name" value="DUF961"/>
</dbReference>
<dbReference type="AlphaFoldDB" id="A0A0R1M8F2"/>
<proteinExistence type="predicted"/>
<evidence type="ECO:0000313" key="2">
    <source>
        <dbReference type="Proteomes" id="UP000051686"/>
    </source>
</evidence>
<dbReference type="InterPro" id="IPR038620">
    <property type="entry name" value="YdcP-like_sf"/>
</dbReference>
<accession>A0A0R1M8F2</accession>
<comment type="caution">
    <text evidence="1">The sequence shown here is derived from an EMBL/GenBank/DDBJ whole genome shotgun (WGS) entry which is preliminary data.</text>
</comment>
<dbReference type="Gene3D" id="2.40.50.390">
    <property type="entry name" value="Conjugative transposon protein, DUF961"/>
    <property type="match status" value="1"/>
</dbReference>
<evidence type="ECO:0008006" key="3">
    <source>
        <dbReference type="Google" id="ProtNLM"/>
    </source>
</evidence>
<dbReference type="PATRIC" id="fig|1423777.3.peg.1574"/>
<dbReference type="Proteomes" id="UP000051686">
    <property type="component" value="Unassembled WGS sequence"/>
</dbReference>
<dbReference type="STRING" id="1423777.FD46_GL001524"/>
<dbReference type="EMBL" id="AZEH01000039">
    <property type="protein sequence ID" value="KRL04396.1"/>
    <property type="molecule type" value="Genomic_DNA"/>
</dbReference>
<sequence>MLFYYSKFERKVLNTPLKYVIPTIETFGKLTFEGKDREVTSGRSRIATGVVYNLLSEKQAELIEVQIPARAGSKTFETDTEIELVNPKLEPTGRSTGDEAIASWKLTAENIKKKGDK</sequence>
<organism evidence="1 2">
    <name type="scientific">Liquorilactobacillus oeni DSM 19972</name>
    <dbReference type="NCBI Taxonomy" id="1423777"/>
    <lineage>
        <taxon>Bacteria</taxon>
        <taxon>Bacillati</taxon>
        <taxon>Bacillota</taxon>
        <taxon>Bacilli</taxon>
        <taxon>Lactobacillales</taxon>
        <taxon>Lactobacillaceae</taxon>
        <taxon>Liquorilactobacillus</taxon>
    </lineage>
</organism>
<evidence type="ECO:0000313" key="1">
    <source>
        <dbReference type="EMBL" id="KRL04396.1"/>
    </source>
</evidence>
<dbReference type="RefSeq" id="WP_057896369.1">
    <property type="nucleotide sequence ID" value="NZ_AZEH01000039.1"/>
</dbReference>
<gene>
    <name evidence="1" type="ORF">FD46_GL001524</name>
</gene>
<protein>
    <recommendedName>
        <fullName evidence="3">Conjugative transposon protein</fullName>
    </recommendedName>
</protein>